<accession>A0A3D9LJK6</accession>
<evidence type="ECO:0000313" key="4">
    <source>
        <dbReference type="Proteomes" id="UP000256779"/>
    </source>
</evidence>
<dbReference type="Gene3D" id="3.40.50.720">
    <property type="entry name" value="NAD(P)-binding Rossmann-like Domain"/>
    <property type="match status" value="1"/>
</dbReference>
<dbReference type="AlphaFoldDB" id="A0A3D9LJK6"/>
<organism evidence="3 4">
    <name type="scientific">Marinoscillum furvescens DSM 4134</name>
    <dbReference type="NCBI Taxonomy" id="1122208"/>
    <lineage>
        <taxon>Bacteria</taxon>
        <taxon>Pseudomonadati</taxon>
        <taxon>Bacteroidota</taxon>
        <taxon>Cytophagia</taxon>
        <taxon>Cytophagales</taxon>
        <taxon>Reichenbachiellaceae</taxon>
        <taxon>Marinoscillum</taxon>
    </lineage>
</organism>
<evidence type="ECO:0000259" key="2">
    <source>
        <dbReference type="Pfam" id="PF01370"/>
    </source>
</evidence>
<dbReference type="RefSeq" id="WP_115866482.1">
    <property type="nucleotide sequence ID" value="NZ_QREG01000001.1"/>
</dbReference>
<comment type="similarity">
    <text evidence="1">Belongs to the NAD(P)-dependent epimerase/dehydratase family.</text>
</comment>
<dbReference type="InterPro" id="IPR036291">
    <property type="entry name" value="NAD(P)-bd_dom_sf"/>
</dbReference>
<dbReference type="Pfam" id="PF01370">
    <property type="entry name" value="Epimerase"/>
    <property type="match status" value="1"/>
</dbReference>
<feature type="domain" description="NAD-dependent epimerase/dehydratase" evidence="2">
    <location>
        <begin position="4"/>
        <end position="232"/>
    </location>
</feature>
<comment type="caution">
    <text evidence="3">The sequence shown here is derived from an EMBL/GenBank/DDBJ whole genome shotgun (WGS) entry which is preliminary data.</text>
</comment>
<dbReference type="GO" id="GO:0008743">
    <property type="term" value="F:L-threonine 3-dehydrogenase activity"/>
    <property type="evidence" value="ECO:0007669"/>
    <property type="project" value="TreeGrafter"/>
</dbReference>
<protein>
    <submittedName>
        <fullName evidence="3">Nucleoside-diphosphate-sugar epimerase</fullName>
    </submittedName>
</protein>
<dbReference type="OrthoDB" id="9779902at2"/>
<dbReference type="GO" id="GO:0006567">
    <property type="term" value="P:L-threonine catabolic process"/>
    <property type="evidence" value="ECO:0007669"/>
    <property type="project" value="TreeGrafter"/>
</dbReference>
<dbReference type="InterPro" id="IPR051225">
    <property type="entry name" value="NAD(P)_epim/dehydratase"/>
</dbReference>
<gene>
    <name evidence="3" type="ORF">C7460_101512</name>
</gene>
<dbReference type="PANTHER" id="PTHR42687:SF1">
    <property type="entry name" value="L-THREONINE 3-DEHYDROGENASE, MITOCHONDRIAL"/>
    <property type="match status" value="1"/>
</dbReference>
<dbReference type="FunFam" id="3.40.50.720:FF:000077">
    <property type="entry name" value="L-threonine 3-dehydrogenase, mitochondrial"/>
    <property type="match status" value="1"/>
</dbReference>
<evidence type="ECO:0000313" key="3">
    <source>
        <dbReference type="EMBL" id="REE05993.1"/>
    </source>
</evidence>
<dbReference type="InterPro" id="IPR001509">
    <property type="entry name" value="Epimerase_deHydtase"/>
</dbReference>
<name>A0A3D9LJK6_MARFU</name>
<dbReference type="EMBL" id="QREG01000001">
    <property type="protein sequence ID" value="REE05993.1"/>
    <property type="molecule type" value="Genomic_DNA"/>
</dbReference>
<dbReference type="Proteomes" id="UP000256779">
    <property type="component" value="Unassembled WGS sequence"/>
</dbReference>
<dbReference type="SUPFAM" id="SSF51735">
    <property type="entry name" value="NAD(P)-binding Rossmann-fold domains"/>
    <property type="match status" value="1"/>
</dbReference>
<keyword evidence="4" id="KW-1185">Reference proteome</keyword>
<dbReference type="PANTHER" id="PTHR42687">
    <property type="entry name" value="L-THREONINE 3-DEHYDROGENASE"/>
    <property type="match status" value="1"/>
</dbReference>
<sequence length="316" mass="35561">MNKVLVIGACGQLGTELTLKLRDLFGVDNVIASDLRDPAELIADGPYERLDVMDKESLDLIIDQYQITEIYHLAAILSAKGEQAPKMAWDLNMNSLLNVLEAGRKGVKKIYWPSSIAVFGPDTPSNQTPQHTVMNPNTVYGISKLAGERWCEYYHQKYGVDVRSLRYPGLIGYKAQPGGGTTDYAVDIFWKAIMDGSYECFLRADAKLPMMYMDDAVKATVELMQADADKVTVRSSYNVSAMSFSPEMIYEAICKRYPDFKITYTPDFRQEIADSWPNSIDDSQARKDWGWQHDFDLDQLVGTMLDNLEAILVSAK</sequence>
<proteinExistence type="inferred from homology"/>
<evidence type="ECO:0000256" key="1">
    <source>
        <dbReference type="ARBA" id="ARBA00007637"/>
    </source>
</evidence>
<reference evidence="3 4" key="1">
    <citation type="submission" date="2018-07" db="EMBL/GenBank/DDBJ databases">
        <title>Genomic Encyclopedia of Type Strains, Phase IV (KMG-IV): sequencing the most valuable type-strain genomes for metagenomic binning, comparative biology and taxonomic classification.</title>
        <authorList>
            <person name="Goeker M."/>
        </authorList>
    </citation>
    <scope>NUCLEOTIDE SEQUENCE [LARGE SCALE GENOMIC DNA]</scope>
    <source>
        <strain evidence="3 4">DSM 4134</strain>
    </source>
</reference>